<dbReference type="Proteomes" id="UP001373714">
    <property type="component" value="Unassembled WGS sequence"/>
</dbReference>
<gene>
    <name evidence="2" type="ORF">TWF730_002466</name>
</gene>
<sequence length="308" mass="34171">MNKSARLTVGVILPSISQTLAHMQNVQHIKDVLNRVAGQYGLDYNLMTASCGGKVRTEWYKLTEGEVVSIDYPYEQLPEKYKGSAADGASGDPRMPRGSRANAAVPIKAPEQSGSQENIPQAADNGTSSRINKWMAKVYGSEGNLRDLTMSKRDSPRERHHQNPTSRRRSGIFTVGINTETNSVRSTASSVFGQGSRKTHNPVTRVIFKCWTGQHIPIQLHPENRIATIVKSLIRSLQDKGEGITPDQLIFRNADTYEIIPSEDKMSFIYPDRPAEVYILVDQNPSKEPTSAGEKVDVTVDEADDSWE</sequence>
<feature type="region of interest" description="Disordered" evidence="1">
    <location>
        <begin position="145"/>
        <end position="172"/>
    </location>
</feature>
<feature type="compositionally biased region" description="Acidic residues" evidence="1">
    <location>
        <begin position="299"/>
        <end position="308"/>
    </location>
</feature>
<organism evidence="2 3">
    <name type="scientific">Orbilia blumenaviensis</name>
    <dbReference type="NCBI Taxonomy" id="1796055"/>
    <lineage>
        <taxon>Eukaryota</taxon>
        <taxon>Fungi</taxon>
        <taxon>Dikarya</taxon>
        <taxon>Ascomycota</taxon>
        <taxon>Pezizomycotina</taxon>
        <taxon>Orbiliomycetes</taxon>
        <taxon>Orbiliales</taxon>
        <taxon>Orbiliaceae</taxon>
        <taxon>Orbilia</taxon>
    </lineage>
</organism>
<dbReference type="EMBL" id="JAVHNS010000012">
    <property type="protein sequence ID" value="KAK6338404.1"/>
    <property type="molecule type" value="Genomic_DNA"/>
</dbReference>
<feature type="compositionally biased region" description="Basic residues" evidence="1">
    <location>
        <begin position="158"/>
        <end position="170"/>
    </location>
</feature>
<dbReference type="AlphaFoldDB" id="A0AAV9UC92"/>
<proteinExistence type="predicted"/>
<evidence type="ECO:0000313" key="3">
    <source>
        <dbReference type="Proteomes" id="UP001373714"/>
    </source>
</evidence>
<reference evidence="2 3" key="1">
    <citation type="submission" date="2019-10" db="EMBL/GenBank/DDBJ databases">
        <authorList>
            <person name="Palmer J.M."/>
        </authorList>
    </citation>
    <scope>NUCLEOTIDE SEQUENCE [LARGE SCALE GENOMIC DNA]</scope>
    <source>
        <strain evidence="2 3">TWF730</strain>
    </source>
</reference>
<accession>A0AAV9UC92</accession>
<feature type="region of interest" description="Disordered" evidence="1">
    <location>
        <begin position="107"/>
        <end position="127"/>
    </location>
</feature>
<evidence type="ECO:0000256" key="1">
    <source>
        <dbReference type="SAM" id="MobiDB-lite"/>
    </source>
</evidence>
<keyword evidence="3" id="KW-1185">Reference proteome</keyword>
<protein>
    <submittedName>
        <fullName evidence="2">Uncharacterized protein</fullName>
    </submittedName>
</protein>
<comment type="caution">
    <text evidence="2">The sequence shown here is derived from an EMBL/GenBank/DDBJ whole genome shotgun (WGS) entry which is preliminary data.</text>
</comment>
<name>A0AAV9UC92_9PEZI</name>
<feature type="compositionally biased region" description="Polar residues" evidence="1">
    <location>
        <begin position="112"/>
        <end position="127"/>
    </location>
</feature>
<feature type="region of interest" description="Disordered" evidence="1">
    <location>
        <begin position="283"/>
        <end position="308"/>
    </location>
</feature>
<evidence type="ECO:0000313" key="2">
    <source>
        <dbReference type="EMBL" id="KAK6338404.1"/>
    </source>
</evidence>